<keyword evidence="2" id="KW-1185">Reference proteome</keyword>
<organism evidence="1 2">
    <name type="scientific">Streptomyces pratisoli</name>
    <dbReference type="NCBI Taxonomy" id="3139917"/>
    <lineage>
        <taxon>Bacteria</taxon>
        <taxon>Bacillati</taxon>
        <taxon>Actinomycetota</taxon>
        <taxon>Actinomycetes</taxon>
        <taxon>Kitasatosporales</taxon>
        <taxon>Streptomycetaceae</taxon>
        <taxon>Streptomyces</taxon>
    </lineage>
</organism>
<reference evidence="1" key="1">
    <citation type="submission" date="2024-03" db="EMBL/GenBank/DDBJ databases">
        <title>Novel Streptomyces species of biotechnological and ecological value are a feature of Machair soil.</title>
        <authorList>
            <person name="Prole J.R."/>
            <person name="Goodfellow M."/>
            <person name="Allenby N."/>
            <person name="Ward A.C."/>
        </authorList>
    </citation>
    <scope>NUCLEOTIDE SEQUENCE</scope>
    <source>
        <strain evidence="1">MS1.AVA.4</strain>
    </source>
</reference>
<dbReference type="EMBL" id="JBBKAI010000001">
    <property type="protein sequence ID" value="MEJ8654940.1"/>
    <property type="molecule type" value="Genomic_DNA"/>
</dbReference>
<proteinExistence type="predicted"/>
<evidence type="ECO:0000313" key="1">
    <source>
        <dbReference type="EMBL" id="MEJ8654940.1"/>
    </source>
</evidence>
<comment type="caution">
    <text evidence="1">The sequence shown here is derived from an EMBL/GenBank/DDBJ whole genome shotgun (WGS) entry which is preliminary data.</text>
</comment>
<dbReference type="Proteomes" id="UP001375539">
    <property type="component" value="Unassembled WGS sequence"/>
</dbReference>
<protein>
    <submittedName>
        <fullName evidence="1">Uncharacterized protein</fullName>
    </submittedName>
</protein>
<gene>
    <name evidence="1" type="ORF">WKI58_00035</name>
</gene>
<accession>A0ACC6Q8Y4</accession>
<evidence type="ECO:0000313" key="2">
    <source>
        <dbReference type="Proteomes" id="UP001375539"/>
    </source>
</evidence>
<sequence>MDHIAEGQFVSWDHHRNGATTVEVMVVDRFHITYRSADDYRDRAEATVFRSLAEQTANWRPATDEEIASFRARFRPAPQNWD</sequence>
<name>A0ACC6Q8Y4_9ACTN</name>